<comment type="caution">
    <text evidence="2">The sequence shown here is derived from an EMBL/GenBank/DDBJ whole genome shotgun (WGS) entry which is preliminary data.</text>
</comment>
<accession>A0A8J5JF80</accession>
<dbReference type="Proteomes" id="UP000747542">
    <property type="component" value="Unassembled WGS sequence"/>
</dbReference>
<feature type="compositionally biased region" description="Polar residues" evidence="1">
    <location>
        <begin position="154"/>
        <end position="180"/>
    </location>
</feature>
<evidence type="ECO:0000256" key="1">
    <source>
        <dbReference type="SAM" id="MobiDB-lite"/>
    </source>
</evidence>
<feature type="non-terminal residue" evidence="2">
    <location>
        <position position="1"/>
    </location>
</feature>
<feature type="non-terminal residue" evidence="2">
    <location>
        <position position="311"/>
    </location>
</feature>
<evidence type="ECO:0000313" key="2">
    <source>
        <dbReference type="EMBL" id="KAG7156540.1"/>
    </source>
</evidence>
<proteinExistence type="predicted"/>
<sequence>RCTRPLLVNVTGSDLRERSSIFAQETNQKHITDINLKSWGFPCTGSIPAQGLVNCCCDVNPRIICTYIEFGLPDFVPPIPNPRAFLIVAEVHKDEVDSSAATHLSSTHRSGTTKISTKYYWGSSESLEVDGPLAKVLMVESPTVVKEVRPPLSTLESNSESQTLQQMSAQAGTSSTNLPSVELSSGRSPIIMSRPTVRAPSFCSADSLLDFEWRVTDDLRGSDHYPILLSSSEVLPTPQEIWDLFKELAKVGQCIEYLATLLRRAGHCSIPQTSGLLRANDGNSFAAPQEVAEVFATAFAGGGGSSMEARS</sequence>
<reference evidence="2" key="1">
    <citation type="journal article" date="2021" name="Sci. Adv.">
        <title>The American lobster genome reveals insights on longevity, neural, and immune adaptations.</title>
        <authorList>
            <person name="Polinski J.M."/>
            <person name="Zimin A.V."/>
            <person name="Clark K.F."/>
            <person name="Kohn A.B."/>
            <person name="Sadowski N."/>
            <person name="Timp W."/>
            <person name="Ptitsyn A."/>
            <person name="Khanna P."/>
            <person name="Romanova D.Y."/>
            <person name="Williams P."/>
            <person name="Greenwood S.J."/>
            <person name="Moroz L.L."/>
            <person name="Walt D.R."/>
            <person name="Bodnar A.G."/>
        </authorList>
    </citation>
    <scope>NUCLEOTIDE SEQUENCE</scope>
    <source>
        <strain evidence="2">GMGI-L3</strain>
    </source>
</reference>
<name>A0A8J5JF80_HOMAM</name>
<keyword evidence="3" id="KW-1185">Reference proteome</keyword>
<feature type="region of interest" description="Disordered" evidence="1">
    <location>
        <begin position="150"/>
        <end position="180"/>
    </location>
</feature>
<protein>
    <submittedName>
        <fullName evidence="2">Uncharacterized protein</fullName>
    </submittedName>
</protein>
<gene>
    <name evidence="2" type="ORF">Hamer_G006512</name>
</gene>
<evidence type="ECO:0000313" key="3">
    <source>
        <dbReference type="Proteomes" id="UP000747542"/>
    </source>
</evidence>
<dbReference type="EMBL" id="JAHLQT010039062">
    <property type="protein sequence ID" value="KAG7156540.1"/>
    <property type="molecule type" value="Genomic_DNA"/>
</dbReference>
<dbReference type="AlphaFoldDB" id="A0A8J5JF80"/>
<organism evidence="2 3">
    <name type="scientific">Homarus americanus</name>
    <name type="common">American lobster</name>
    <dbReference type="NCBI Taxonomy" id="6706"/>
    <lineage>
        <taxon>Eukaryota</taxon>
        <taxon>Metazoa</taxon>
        <taxon>Ecdysozoa</taxon>
        <taxon>Arthropoda</taxon>
        <taxon>Crustacea</taxon>
        <taxon>Multicrustacea</taxon>
        <taxon>Malacostraca</taxon>
        <taxon>Eumalacostraca</taxon>
        <taxon>Eucarida</taxon>
        <taxon>Decapoda</taxon>
        <taxon>Pleocyemata</taxon>
        <taxon>Astacidea</taxon>
        <taxon>Nephropoidea</taxon>
        <taxon>Nephropidae</taxon>
        <taxon>Homarus</taxon>
    </lineage>
</organism>